<keyword evidence="1" id="KW-0812">Transmembrane</keyword>
<keyword evidence="1" id="KW-1133">Transmembrane helix</keyword>
<dbReference type="Proteomes" id="UP001183226">
    <property type="component" value="Unassembled WGS sequence"/>
</dbReference>
<dbReference type="EMBL" id="JAVREK010000010">
    <property type="protein sequence ID" value="MDT0302748.1"/>
    <property type="molecule type" value="Genomic_DNA"/>
</dbReference>
<evidence type="ECO:0008006" key="4">
    <source>
        <dbReference type="Google" id="ProtNLM"/>
    </source>
</evidence>
<reference evidence="3" key="1">
    <citation type="submission" date="2023-07" db="EMBL/GenBank/DDBJ databases">
        <title>30 novel species of actinomycetes from the DSMZ collection.</title>
        <authorList>
            <person name="Nouioui I."/>
        </authorList>
    </citation>
    <scope>NUCLEOTIDE SEQUENCE [LARGE SCALE GENOMIC DNA]</scope>
    <source>
        <strain evidence="3">DSM 45055</strain>
    </source>
</reference>
<sequence>MTTRHSAAPGSGRAGGALPLSAVVLLIAATLLGAATTVYTLALSWVHSVPGICVLILEHEQKAACAAARATHDMTPTYATGGLALCQVAVLVGLWALRRTPWVRWAAIPALAALAGAAHLVPPSE</sequence>
<dbReference type="RefSeq" id="WP_311545228.1">
    <property type="nucleotide sequence ID" value="NZ_JAVREK010000010.1"/>
</dbReference>
<keyword evidence="1" id="KW-0472">Membrane</keyword>
<accession>A0ABU2KU18</accession>
<keyword evidence="3" id="KW-1185">Reference proteome</keyword>
<proteinExistence type="predicted"/>
<gene>
    <name evidence="2" type="ORF">RM446_11560</name>
</gene>
<comment type="caution">
    <text evidence="2">The sequence shown here is derived from an EMBL/GenBank/DDBJ whole genome shotgun (WGS) entry which is preliminary data.</text>
</comment>
<name>A0ABU2KU18_9ACTN</name>
<feature type="transmembrane region" description="Helical" evidence="1">
    <location>
        <begin position="12"/>
        <end position="32"/>
    </location>
</feature>
<evidence type="ECO:0000256" key="1">
    <source>
        <dbReference type="SAM" id="Phobius"/>
    </source>
</evidence>
<organism evidence="2 3">
    <name type="scientific">Streptomonospora wellingtoniae</name>
    <dbReference type="NCBI Taxonomy" id="3075544"/>
    <lineage>
        <taxon>Bacteria</taxon>
        <taxon>Bacillati</taxon>
        <taxon>Actinomycetota</taxon>
        <taxon>Actinomycetes</taxon>
        <taxon>Streptosporangiales</taxon>
        <taxon>Nocardiopsidaceae</taxon>
        <taxon>Streptomonospora</taxon>
    </lineage>
</organism>
<evidence type="ECO:0000313" key="2">
    <source>
        <dbReference type="EMBL" id="MDT0302748.1"/>
    </source>
</evidence>
<feature type="transmembrane region" description="Helical" evidence="1">
    <location>
        <begin position="78"/>
        <end position="96"/>
    </location>
</feature>
<protein>
    <recommendedName>
        <fullName evidence="4">DUF2637 domain-containing protein</fullName>
    </recommendedName>
</protein>
<feature type="transmembrane region" description="Helical" evidence="1">
    <location>
        <begin position="102"/>
        <end position="121"/>
    </location>
</feature>
<evidence type="ECO:0000313" key="3">
    <source>
        <dbReference type="Proteomes" id="UP001183226"/>
    </source>
</evidence>